<sequence length="60" mass="6353">MFRMQLSAGVAIIDGLLNVGLSDKITSVGLLQGVLTLTLGLLIAYQSVKRVSADEYETAV</sequence>
<dbReference type="Proteomes" id="UP000320735">
    <property type="component" value="Unassembled WGS sequence"/>
</dbReference>
<accession>A0A5C6BNN0</accession>
<dbReference type="RefSeq" id="WP_146371066.1">
    <property type="nucleotide sequence ID" value="NZ_SJPP01000001.1"/>
</dbReference>
<dbReference type="EMBL" id="SJPP01000001">
    <property type="protein sequence ID" value="TWU13783.1"/>
    <property type="molecule type" value="Genomic_DNA"/>
</dbReference>
<evidence type="ECO:0000313" key="2">
    <source>
        <dbReference type="Proteomes" id="UP000320735"/>
    </source>
</evidence>
<dbReference type="AlphaFoldDB" id="A0A5C6BNN0"/>
<reference evidence="1 2" key="1">
    <citation type="submission" date="2019-02" db="EMBL/GenBank/DDBJ databases">
        <title>Deep-cultivation of Planctomycetes and their phenomic and genomic characterization uncovers novel biology.</title>
        <authorList>
            <person name="Wiegand S."/>
            <person name="Jogler M."/>
            <person name="Boedeker C."/>
            <person name="Pinto D."/>
            <person name="Vollmers J."/>
            <person name="Rivas-Marin E."/>
            <person name="Kohn T."/>
            <person name="Peeters S.H."/>
            <person name="Heuer A."/>
            <person name="Rast P."/>
            <person name="Oberbeckmann S."/>
            <person name="Bunk B."/>
            <person name="Jeske O."/>
            <person name="Meyerdierks A."/>
            <person name="Storesund J.E."/>
            <person name="Kallscheuer N."/>
            <person name="Luecker S."/>
            <person name="Lage O.M."/>
            <person name="Pohl T."/>
            <person name="Merkel B.J."/>
            <person name="Hornburger P."/>
            <person name="Mueller R.-W."/>
            <person name="Bruemmer F."/>
            <person name="Labrenz M."/>
            <person name="Spormann A.M."/>
            <person name="Op Den Camp H."/>
            <person name="Overmann J."/>
            <person name="Amann R."/>
            <person name="Jetten M.S.M."/>
            <person name="Mascher T."/>
            <person name="Medema M.H."/>
            <person name="Devos D.P."/>
            <person name="Kaster A.-K."/>
            <person name="Ovreas L."/>
            <person name="Rohde M."/>
            <person name="Galperin M.Y."/>
            <person name="Jogler C."/>
        </authorList>
    </citation>
    <scope>NUCLEOTIDE SEQUENCE [LARGE SCALE GENOMIC DNA]</scope>
    <source>
        <strain evidence="1 2">CA54</strain>
    </source>
</reference>
<proteinExistence type="predicted"/>
<protein>
    <submittedName>
        <fullName evidence="1">Uncharacterized protein</fullName>
    </submittedName>
</protein>
<name>A0A5C6BNN0_9PLAN</name>
<organism evidence="1 2">
    <name type="scientific">Symmachiella macrocystis</name>
    <dbReference type="NCBI Taxonomy" id="2527985"/>
    <lineage>
        <taxon>Bacteria</taxon>
        <taxon>Pseudomonadati</taxon>
        <taxon>Planctomycetota</taxon>
        <taxon>Planctomycetia</taxon>
        <taxon>Planctomycetales</taxon>
        <taxon>Planctomycetaceae</taxon>
        <taxon>Symmachiella</taxon>
    </lineage>
</organism>
<gene>
    <name evidence="1" type="ORF">CA54_26180</name>
</gene>
<keyword evidence="2" id="KW-1185">Reference proteome</keyword>
<comment type="caution">
    <text evidence="1">The sequence shown here is derived from an EMBL/GenBank/DDBJ whole genome shotgun (WGS) entry which is preliminary data.</text>
</comment>
<evidence type="ECO:0000313" key="1">
    <source>
        <dbReference type="EMBL" id="TWU13783.1"/>
    </source>
</evidence>